<gene>
    <name evidence="8" type="primary">LOC118427906</name>
</gene>
<evidence type="ECO:0000256" key="4">
    <source>
        <dbReference type="ARBA" id="ARBA00023136"/>
    </source>
</evidence>
<reference evidence="7" key="1">
    <citation type="journal article" date="2020" name="Nat. Ecol. Evol.">
        <title>Deeply conserved synteny resolves early events in vertebrate evolution.</title>
        <authorList>
            <person name="Simakov O."/>
            <person name="Marletaz F."/>
            <person name="Yue J.X."/>
            <person name="O'Connell B."/>
            <person name="Jenkins J."/>
            <person name="Brandt A."/>
            <person name="Calef R."/>
            <person name="Tung C.H."/>
            <person name="Huang T.K."/>
            <person name="Schmutz J."/>
            <person name="Satoh N."/>
            <person name="Yu J.K."/>
            <person name="Putnam N.H."/>
            <person name="Green R.E."/>
            <person name="Rokhsar D.S."/>
        </authorList>
    </citation>
    <scope>NUCLEOTIDE SEQUENCE [LARGE SCALE GENOMIC DNA]</scope>
    <source>
        <strain evidence="7">S238N-H82</strain>
    </source>
</reference>
<dbReference type="Proteomes" id="UP000001554">
    <property type="component" value="Chromosome 12"/>
</dbReference>
<dbReference type="Pfam" id="PF14934">
    <property type="entry name" value="TMEM254"/>
    <property type="match status" value="1"/>
</dbReference>
<comment type="subcellular location">
    <subcellularLocation>
        <location evidence="1">Membrane</location>
        <topology evidence="1">Multi-pass membrane protein</topology>
    </subcellularLocation>
</comment>
<evidence type="ECO:0000256" key="3">
    <source>
        <dbReference type="ARBA" id="ARBA00022989"/>
    </source>
</evidence>
<proteinExistence type="predicted"/>
<dbReference type="InterPro" id="IPR028110">
    <property type="entry name" value="TMEM254"/>
</dbReference>
<dbReference type="PANTHER" id="PTHR34104:SF3">
    <property type="entry name" value="TRANSMEMBRANE PROTEIN 254"/>
    <property type="match status" value="1"/>
</dbReference>
<dbReference type="OMA" id="FRILGIH"/>
<keyword evidence="2 6" id="KW-0812">Transmembrane</keyword>
<keyword evidence="7" id="KW-1185">Reference proteome</keyword>
<dbReference type="PANTHER" id="PTHR34104">
    <property type="entry name" value="TRANSMEMBRANE PROTEIN 254"/>
    <property type="match status" value="1"/>
</dbReference>
<dbReference type="GO" id="GO:0016020">
    <property type="term" value="C:membrane"/>
    <property type="evidence" value="ECO:0007669"/>
    <property type="project" value="UniProtKB-SubCell"/>
</dbReference>
<evidence type="ECO:0000256" key="5">
    <source>
        <dbReference type="ARBA" id="ARBA00034834"/>
    </source>
</evidence>
<evidence type="ECO:0000256" key="6">
    <source>
        <dbReference type="SAM" id="Phobius"/>
    </source>
</evidence>
<dbReference type="GeneID" id="118427906"/>
<evidence type="ECO:0000256" key="2">
    <source>
        <dbReference type="ARBA" id="ARBA00022692"/>
    </source>
</evidence>
<organism evidence="7 8">
    <name type="scientific">Branchiostoma floridae</name>
    <name type="common">Florida lancelet</name>
    <name type="synonym">Amphioxus</name>
    <dbReference type="NCBI Taxonomy" id="7739"/>
    <lineage>
        <taxon>Eukaryota</taxon>
        <taxon>Metazoa</taxon>
        <taxon>Chordata</taxon>
        <taxon>Cephalochordata</taxon>
        <taxon>Leptocardii</taxon>
        <taxon>Amphioxiformes</taxon>
        <taxon>Branchiostomatidae</taxon>
        <taxon>Branchiostoma</taxon>
    </lineage>
</organism>
<dbReference type="AlphaFoldDB" id="A0A9J7M2X0"/>
<feature type="transmembrane region" description="Helical" evidence="6">
    <location>
        <begin position="94"/>
        <end position="112"/>
    </location>
</feature>
<keyword evidence="3 6" id="KW-1133">Transmembrane helix</keyword>
<evidence type="ECO:0000313" key="7">
    <source>
        <dbReference type="Proteomes" id="UP000001554"/>
    </source>
</evidence>
<accession>A0A9J7M2X0</accession>
<feature type="transmembrane region" description="Helical" evidence="6">
    <location>
        <begin position="12"/>
        <end position="32"/>
    </location>
</feature>
<evidence type="ECO:0000313" key="8">
    <source>
        <dbReference type="RefSeq" id="XP_035693762.1"/>
    </source>
</evidence>
<protein>
    <recommendedName>
        <fullName evidence="5">Transmembrane protein 254</fullName>
    </recommendedName>
</protein>
<sequence>MAATKENFKRLPIWMMGFVFVFFALVGLAVLAPDSTPWHVLGPVGSFIQNTIKNDPARIQEMPFRILGIHTAETAIAFFITLWKDISGPARLKWLLQTFVFGIFSLLPLIVFKPAVEKKVK</sequence>
<dbReference type="OrthoDB" id="9984821at2759"/>
<reference evidence="8" key="2">
    <citation type="submission" date="2025-08" db="UniProtKB">
        <authorList>
            <consortium name="RefSeq"/>
        </authorList>
    </citation>
    <scope>IDENTIFICATION</scope>
    <source>
        <strain evidence="8">S238N-H82</strain>
        <tissue evidence="8">Testes</tissue>
    </source>
</reference>
<name>A0A9J7M2X0_BRAFL</name>
<keyword evidence="4 6" id="KW-0472">Membrane</keyword>
<evidence type="ECO:0000256" key="1">
    <source>
        <dbReference type="ARBA" id="ARBA00004141"/>
    </source>
</evidence>
<dbReference type="KEGG" id="bfo:118427906"/>
<dbReference type="RefSeq" id="XP_035693762.1">
    <property type="nucleotide sequence ID" value="XM_035837869.1"/>
</dbReference>